<organism evidence="2 3">
    <name type="scientific">Halobacteroides halobius (strain ATCC 35273 / DSM 5150 / MD-1)</name>
    <dbReference type="NCBI Taxonomy" id="748449"/>
    <lineage>
        <taxon>Bacteria</taxon>
        <taxon>Bacillati</taxon>
        <taxon>Bacillota</taxon>
        <taxon>Clostridia</taxon>
        <taxon>Halanaerobiales</taxon>
        <taxon>Halobacteroidaceae</taxon>
        <taxon>Halobacteroides</taxon>
    </lineage>
</organism>
<proteinExistence type="predicted"/>
<feature type="transmembrane region" description="Helical" evidence="1">
    <location>
        <begin position="7"/>
        <end position="23"/>
    </location>
</feature>
<feature type="transmembrane region" description="Helical" evidence="1">
    <location>
        <begin position="116"/>
        <end position="136"/>
    </location>
</feature>
<keyword evidence="1" id="KW-0812">Transmembrane</keyword>
<feature type="transmembrane region" description="Helical" evidence="1">
    <location>
        <begin position="87"/>
        <end position="104"/>
    </location>
</feature>
<keyword evidence="1" id="KW-0472">Membrane</keyword>
<dbReference type="EMBL" id="CP003359">
    <property type="protein sequence ID" value="AGB41606.1"/>
    <property type="molecule type" value="Genomic_DNA"/>
</dbReference>
<evidence type="ECO:0000256" key="1">
    <source>
        <dbReference type="SAM" id="Phobius"/>
    </source>
</evidence>
<reference evidence="3" key="1">
    <citation type="submission" date="2012-02" db="EMBL/GenBank/DDBJ databases">
        <title>The complete genome of Halobacteroides halobius DSM 5150.</title>
        <authorList>
            <person name="Lucas S."/>
            <person name="Copeland A."/>
            <person name="Lapidus A."/>
            <person name="Glavina del Rio T."/>
            <person name="Dalin E."/>
            <person name="Tice H."/>
            <person name="Bruce D."/>
            <person name="Goodwin L."/>
            <person name="Pitluck S."/>
            <person name="Peters L."/>
            <person name="Mikhailova N."/>
            <person name="Gu W."/>
            <person name="Kyrpides N."/>
            <person name="Mavromatis K."/>
            <person name="Ivanova N."/>
            <person name="Brettin T."/>
            <person name="Detter J.C."/>
            <person name="Han C."/>
            <person name="Larimer F."/>
            <person name="Land M."/>
            <person name="Hauser L."/>
            <person name="Markowitz V."/>
            <person name="Cheng J.-F."/>
            <person name="Hugenholtz P."/>
            <person name="Woyke T."/>
            <person name="Wu D."/>
            <person name="Tindall B."/>
            <person name="Pomrenke H."/>
            <person name="Brambilla E."/>
            <person name="Klenk H.-P."/>
            <person name="Eisen J.A."/>
        </authorList>
    </citation>
    <scope>NUCLEOTIDE SEQUENCE [LARGE SCALE GENOMIC DNA]</scope>
    <source>
        <strain evidence="3">ATCC 35273 / DSM 5150 / MD-1</strain>
    </source>
</reference>
<dbReference type="HOGENOM" id="CLU_1459385_0_0_9"/>
<evidence type="ECO:0000313" key="3">
    <source>
        <dbReference type="Proteomes" id="UP000010880"/>
    </source>
</evidence>
<dbReference type="RefSeq" id="WP_015327322.1">
    <property type="nucleotide sequence ID" value="NC_019978.1"/>
</dbReference>
<dbReference type="AlphaFoldDB" id="L0K9B3"/>
<gene>
    <name evidence="2" type="ordered locus">Halha_1668</name>
</gene>
<feature type="transmembrane region" description="Helical" evidence="1">
    <location>
        <begin position="55"/>
        <end position="75"/>
    </location>
</feature>
<evidence type="ECO:0000313" key="2">
    <source>
        <dbReference type="EMBL" id="AGB41606.1"/>
    </source>
</evidence>
<keyword evidence="1" id="KW-1133">Transmembrane helix</keyword>
<feature type="transmembrane region" description="Helical" evidence="1">
    <location>
        <begin position="29"/>
        <end position="46"/>
    </location>
</feature>
<dbReference type="KEGG" id="hhl:Halha_1668"/>
<sequence length="185" mass="21914">MNKLELIFGIMGLVYLMVMFLLIVKESLFIFTVLLIILVLLSKVVATRMINTENILAMTFLIVTFFMWQSNFFSLHSWWGATILRDLLPIVNISLLVYNLFIPLHLDPLEKKEKYYFSRALSYFIMIHYTLIYIEVLNYTPQYFYGAVGITIFEMISFIYFTSKYIFTSHYLESIIQINDKSNKI</sequence>
<keyword evidence="3" id="KW-1185">Reference proteome</keyword>
<dbReference type="STRING" id="748449.Halha_1668"/>
<dbReference type="Proteomes" id="UP000010880">
    <property type="component" value="Chromosome"/>
</dbReference>
<accession>L0K9B3</accession>
<feature type="transmembrane region" description="Helical" evidence="1">
    <location>
        <begin position="142"/>
        <end position="161"/>
    </location>
</feature>
<protein>
    <submittedName>
        <fullName evidence="2">Uncharacterized protein</fullName>
    </submittedName>
</protein>
<name>L0K9B3_HALHC</name>